<keyword evidence="2" id="KW-0560">Oxidoreductase</keyword>
<dbReference type="InterPro" id="IPR051317">
    <property type="entry name" value="Gfo/Idh/MocA_oxidoreduct"/>
</dbReference>
<reference evidence="6" key="1">
    <citation type="journal article" date="2019" name="Int. J. Syst. Evol. Microbiol.">
        <title>The Global Catalogue of Microorganisms (GCM) 10K type strain sequencing project: providing services to taxonomists for standard genome sequencing and annotation.</title>
        <authorList>
            <consortium name="The Broad Institute Genomics Platform"/>
            <consortium name="The Broad Institute Genome Sequencing Center for Infectious Disease"/>
            <person name="Wu L."/>
            <person name="Ma J."/>
        </authorList>
    </citation>
    <scope>NUCLEOTIDE SEQUENCE [LARGE SCALE GENOMIC DNA]</scope>
    <source>
        <strain evidence="6">JCM 30331</strain>
    </source>
</reference>
<evidence type="ECO:0000256" key="1">
    <source>
        <dbReference type="ARBA" id="ARBA00010928"/>
    </source>
</evidence>
<dbReference type="Gene3D" id="3.30.360.10">
    <property type="entry name" value="Dihydrodipicolinate Reductase, domain 2"/>
    <property type="match status" value="1"/>
</dbReference>
<dbReference type="PANTHER" id="PTHR43708:SF5">
    <property type="entry name" value="CONSERVED EXPRESSED OXIDOREDUCTASE (EUROFUNG)-RELATED"/>
    <property type="match status" value="1"/>
</dbReference>
<gene>
    <name evidence="5" type="ORF">GCM10008955_30780</name>
</gene>
<accession>A0ABQ2F2M7</accession>
<name>A0ABQ2F2M7_9DEIO</name>
<dbReference type="InterPro" id="IPR000683">
    <property type="entry name" value="Gfo/Idh/MocA-like_OxRdtase_N"/>
</dbReference>
<evidence type="ECO:0000259" key="4">
    <source>
        <dbReference type="Pfam" id="PF22725"/>
    </source>
</evidence>
<organism evidence="5 6">
    <name type="scientific">Deinococcus malanensis</name>
    <dbReference type="NCBI Taxonomy" id="1706855"/>
    <lineage>
        <taxon>Bacteria</taxon>
        <taxon>Thermotogati</taxon>
        <taxon>Deinococcota</taxon>
        <taxon>Deinococci</taxon>
        <taxon>Deinococcales</taxon>
        <taxon>Deinococcaceae</taxon>
        <taxon>Deinococcus</taxon>
    </lineage>
</organism>
<feature type="domain" description="GFO/IDH/MocA-like oxidoreductase" evidence="4">
    <location>
        <begin position="163"/>
        <end position="267"/>
    </location>
</feature>
<sequence>MHVDVLISANFPVLFEVKMRNSKSTLSHTGPLRLIQIGLGGWGRDWMKIVRAETQVEAAAFVDASPDALKLACERGAPDDRCFTSLTEALRATEADAALVTTNAHGHAPVALAAIEAGLPVLVEKPFTPTIAEARAVVNAAHARGVPLMVSQNYRHHPASHLAAQLVREGRLGEVGYVEVDFRRDHARAVPAPAAHHRLPHPLLLDMAIHHFDLMRFVLGREPLSIDCHAFNPPWSPFVDPASATATITFEGGVVVSYRGSWASSGPVTPWAGEWRLDTARGEVRWTSRDDPSPDRVDVRQLGQPARSLPLPETPNLDRAGVLATFVQAIHTGAEPESSGRDNLGSLALALAAVRSAEEGRTVLLAEIIGA</sequence>
<dbReference type="SUPFAM" id="SSF51735">
    <property type="entry name" value="NAD(P)-binding Rossmann-fold domains"/>
    <property type="match status" value="1"/>
</dbReference>
<dbReference type="InterPro" id="IPR055170">
    <property type="entry name" value="GFO_IDH_MocA-like_dom"/>
</dbReference>
<evidence type="ECO:0000313" key="6">
    <source>
        <dbReference type="Proteomes" id="UP000647587"/>
    </source>
</evidence>
<evidence type="ECO:0000256" key="2">
    <source>
        <dbReference type="ARBA" id="ARBA00023002"/>
    </source>
</evidence>
<dbReference type="Gene3D" id="3.40.50.720">
    <property type="entry name" value="NAD(P)-binding Rossmann-like Domain"/>
    <property type="match status" value="1"/>
</dbReference>
<dbReference type="Pfam" id="PF22725">
    <property type="entry name" value="GFO_IDH_MocA_C3"/>
    <property type="match status" value="1"/>
</dbReference>
<evidence type="ECO:0000259" key="3">
    <source>
        <dbReference type="Pfam" id="PF01408"/>
    </source>
</evidence>
<comment type="caution">
    <text evidence="5">The sequence shown here is derived from an EMBL/GenBank/DDBJ whole genome shotgun (WGS) entry which is preliminary data.</text>
</comment>
<feature type="domain" description="Gfo/Idh/MocA-like oxidoreductase N-terminal" evidence="3">
    <location>
        <begin position="37"/>
        <end position="150"/>
    </location>
</feature>
<proteinExistence type="inferred from homology"/>
<comment type="similarity">
    <text evidence="1">Belongs to the Gfo/Idh/MocA family.</text>
</comment>
<dbReference type="InterPro" id="IPR036291">
    <property type="entry name" value="NAD(P)-bd_dom_sf"/>
</dbReference>
<keyword evidence="6" id="KW-1185">Reference proteome</keyword>
<dbReference type="SUPFAM" id="SSF55347">
    <property type="entry name" value="Glyceraldehyde-3-phosphate dehydrogenase-like, C-terminal domain"/>
    <property type="match status" value="1"/>
</dbReference>
<dbReference type="PANTHER" id="PTHR43708">
    <property type="entry name" value="CONSERVED EXPRESSED OXIDOREDUCTASE (EUROFUNG)"/>
    <property type="match status" value="1"/>
</dbReference>
<evidence type="ECO:0000313" key="5">
    <source>
        <dbReference type="EMBL" id="GGK34626.1"/>
    </source>
</evidence>
<dbReference type="EMBL" id="BMPP01000014">
    <property type="protein sequence ID" value="GGK34626.1"/>
    <property type="molecule type" value="Genomic_DNA"/>
</dbReference>
<dbReference type="Proteomes" id="UP000647587">
    <property type="component" value="Unassembled WGS sequence"/>
</dbReference>
<protein>
    <submittedName>
        <fullName evidence="5">Dehydrogenase</fullName>
    </submittedName>
</protein>
<dbReference type="Pfam" id="PF01408">
    <property type="entry name" value="GFO_IDH_MocA"/>
    <property type="match status" value="1"/>
</dbReference>